<dbReference type="Gene3D" id="3.90.1200.10">
    <property type="match status" value="1"/>
</dbReference>
<reference evidence="2 3" key="1">
    <citation type="journal article" date="2020" name="Antonie Van Leeuwenhoek">
        <title>Rhodopirellula heiligendammensis sp. nov., Rhodopirellula pilleata sp. nov., and Rhodopirellula solitaria sp. nov. isolated from natural or artificial marine surfaces in Northern Germany and California, USA, and emended description of the genus Rhodopirellula.</title>
        <authorList>
            <person name="Kallscheuer N."/>
            <person name="Wiegand S."/>
            <person name="Jogler M."/>
            <person name="Boedeker C."/>
            <person name="Peeters S.H."/>
            <person name="Rast P."/>
            <person name="Heuer A."/>
            <person name="Jetten M.S.M."/>
            <person name="Rohde M."/>
            <person name="Jogler C."/>
        </authorList>
    </citation>
    <scope>NUCLEOTIDE SEQUENCE [LARGE SCALE GENOMIC DNA]</scope>
    <source>
        <strain evidence="2 3">Poly21</strain>
    </source>
</reference>
<dbReference type="EMBL" id="SJPU01000002">
    <property type="protein sequence ID" value="TWU16472.1"/>
    <property type="molecule type" value="Genomic_DNA"/>
</dbReference>
<evidence type="ECO:0000313" key="2">
    <source>
        <dbReference type="EMBL" id="TWU16472.1"/>
    </source>
</evidence>
<evidence type="ECO:0000313" key="3">
    <source>
        <dbReference type="Proteomes" id="UP000319908"/>
    </source>
</evidence>
<dbReference type="InterPro" id="IPR011009">
    <property type="entry name" value="Kinase-like_dom_sf"/>
</dbReference>
<sequence length="402" mass="43566">MFTPEQRLSVLTHWSATLESSTIAPVTADPVMPPAHFRTTPIGSGFSGGAVFRVDVAAETRSPGRAEPPPSWALKAWSPATSTPQIMRIAAIVQAAARHCNLLAPPLIRADVDAAQLHAYGRVWELARWIPGAALPAETSAQAVAAGGEAIARVHAAMNRADCDLAGLARSAAPGVPRCLTDRIRRLQQLSPLIDQITAVIPAQDELANQLTCQLTSEELHDPASVLRCRELAKRLAQCVGWLSREWAVISPQLIERLRQHVCDSQHLTSSWVIRDCHREHVLFNDRGLVEGILDYDAIDLDSPAADLARWAGDFDAAPSITRGAASEPGSPLAAAVAGYRRIRPFSQCECELAQTLIEVNRVGSLANWLVWLIAENRQFAASAQQIQGRISHLIASDCRIC</sequence>
<keyword evidence="3" id="KW-1185">Reference proteome</keyword>
<protein>
    <submittedName>
        <fullName evidence="2">Phosphotransferase enzyme family protein</fullName>
    </submittedName>
</protein>
<accession>A0A5C6BXD0</accession>
<dbReference type="InterPro" id="IPR002575">
    <property type="entry name" value="Aminoglycoside_PTrfase"/>
</dbReference>
<dbReference type="Pfam" id="PF01636">
    <property type="entry name" value="APH"/>
    <property type="match status" value="1"/>
</dbReference>
<dbReference type="AlphaFoldDB" id="A0A5C6BXD0"/>
<dbReference type="SUPFAM" id="SSF56112">
    <property type="entry name" value="Protein kinase-like (PK-like)"/>
    <property type="match status" value="1"/>
</dbReference>
<name>A0A5C6BXD0_9BACT</name>
<comment type="caution">
    <text evidence="2">The sequence shown here is derived from an EMBL/GenBank/DDBJ whole genome shotgun (WGS) entry which is preliminary data.</text>
</comment>
<proteinExistence type="predicted"/>
<organism evidence="2 3">
    <name type="scientific">Allorhodopirellula heiligendammensis</name>
    <dbReference type="NCBI Taxonomy" id="2714739"/>
    <lineage>
        <taxon>Bacteria</taxon>
        <taxon>Pseudomonadati</taxon>
        <taxon>Planctomycetota</taxon>
        <taxon>Planctomycetia</taxon>
        <taxon>Pirellulales</taxon>
        <taxon>Pirellulaceae</taxon>
        <taxon>Allorhodopirellula</taxon>
    </lineage>
</organism>
<evidence type="ECO:0000259" key="1">
    <source>
        <dbReference type="Pfam" id="PF01636"/>
    </source>
</evidence>
<feature type="domain" description="Aminoglycoside phosphotransferase" evidence="1">
    <location>
        <begin position="41"/>
        <end position="344"/>
    </location>
</feature>
<dbReference type="RefSeq" id="WP_146408112.1">
    <property type="nucleotide sequence ID" value="NZ_SJPU01000002.1"/>
</dbReference>
<dbReference type="OrthoDB" id="283096at2"/>
<gene>
    <name evidence="2" type="ORF">Poly21_36770</name>
</gene>
<dbReference type="Proteomes" id="UP000319908">
    <property type="component" value="Unassembled WGS sequence"/>
</dbReference>